<comment type="subcellular location">
    <subcellularLocation>
        <location evidence="2">Membrane</location>
    </subcellularLocation>
</comment>
<evidence type="ECO:0000256" key="4">
    <source>
        <dbReference type="ARBA" id="ARBA00022553"/>
    </source>
</evidence>
<dbReference type="EC" id="2.7.13.3" evidence="3"/>
<dbReference type="Pfam" id="PF00672">
    <property type="entry name" value="HAMP"/>
    <property type="match status" value="1"/>
</dbReference>
<evidence type="ECO:0000256" key="5">
    <source>
        <dbReference type="ARBA" id="ARBA00022679"/>
    </source>
</evidence>
<keyword evidence="5" id="KW-0808">Transferase</keyword>
<feature type="coiled-coil region" evidence="8">
    <location>
        <begin position="238"/>
        <end position="265"/>
    </location>
</feature>
<feature type="domain" description="HAMP" evidence="11">
    <location>
        <begin position="198"/>
        <end position="250"/>
    </location>
</feature>
<comment type="catalytic activity">
    <reaction evidence="1">
        <text>ATP + protein L-histidine = ADP + protein N-phospho-L-histidine.</text>
        <dbReference type="EC" id="2.7.13.3"/>
    </reaction>
</comment>
<reference evidence="12" key="1">
    <citation type="submission" date="2023-03" db="EMBL/GenBank/DDBJ databases">
        <authorList>
            <person name="Shen W."/>
            <person name="Cai J."/>
        </authorList>
    </citation>
    <scope>NUCLEOTIDE SEQUENCE</scope>
    <source>
        <strain evidence="12">P66-3</strain>
    </source>
</reference>
<dbReference type="PROSITE" id="PS50109">
    <property type="entry name" value="HIS_KIN"/>
    <property type="match status" value="1"/>
</dbReference>
<keyword evidence="8" id="KW-0175">Coiled coil</keyword>
<dbReference type="PRINTS" id="PR00344">
    <property type="entry name" value="BCTRLSENSOR"/>
</dbReference>
<dbReference type="Proteomes" id="UP001181046">
    <property type="component" value="Unassembled WGS sequence"/>
</dbReference>
<keyword evidence="9" id="KW-0472">Membrane</keyword>
<dbReference type="RefSeq" id="WP_137619549.1">
    <property type="nucleotide sequence ID" value="NZ_BJDX01000012.1"/>
</dbReference>
<dbReference type="SMART" id="SM00304">
    <property type="entry name" value="HAMP"/>
    <property type="match status" value="1"/>
</dbReference>
<evidence type="ECO:0000256" key="3">
    <source>
        <dbReference type="ARBA" id="ARBA00012438"/>
    </source>
</evidence>
<dbReference type="SUPFAM" id="SSF158472">
    <property type="entry name" value="HAMP domain-like"/>
    <property type="match status" value="1"/>
</dbReference>
<evidence type="ECO:0000259" key="10">
    <source>
        <dbReference type="PROSITE" id="PS50109"/>
    </source>
</evidence>
<dbReference type="GO" id="GO:0016301">
    <property type="term" value="F:kinase activity"/>
    <property type="evidence" value="ECO:0007669"/>
    <property type="project" value="UniProtKB-KW"/>
</dbReference>
<keyword evidence="13" id="KW-1185">Reference proteome</keyword>
<evidence type="ECO:0000256" key="8">
    <source>
        <dbReference type="SAM" id="Coils"/>
    </source>
</evidence>
<dbReference type="InterPro" id="IPR003660">
    <property type="entry name" value="HAMP_dom"/>
</dbReference>
<keyword evidence="9" id="KW-0812">Transmembrane</keyword>
<dbReference type="SUPFAM" id="SSF55874">
    <property type="entry name" value="ATPase domain of HSP90 chaperone/DNA topoisomerase II/histidine kinase"/>
    <property type="match status" value="1"/>
</dbReference>
<dbReference type="Pfam" id="PF02518">
    <property type="entry name" value="HATPase_c"/>
    <property type="match status" value="1"/>
</dbReference>
<organism evidence="12 13">
    <name type="scientific">Enterococcus xiangfangensis</name>
    <dbReference type="NCBI Taxonomy" id="1296537"/>
    <lineage>
        <taxon>Bacteria</taxon>
        <taxon>Bacillati</taxon>
        <taxon>Bacillota</taxon>
        <taxon>Bacilli</taxon>
        <taxon>Lactobacillales</taxon>
        <taxon>Enterococcaceae</taxon>
        <taxon>Enterococcus</taxon>
    </lineage>
</organism>
<dbReference type="InterPro" id="IPR036097">
    <property type="entry name" value="HisK_dim/P_sf"/>
</dbReference>
<dbReference type="Gene3D" id="6.10.340.10">
    <property type="match status" value="1"/>
</dbReference>
<evidence type="ECO:0000313" key="13">
    <source>
        <dbReference type="Proteomes" id="UP001181046"/>
    </source>
</evidence>
<evidence type="ECO:0000256" key="1">
    <source>
        <dbReference type="ARBA" id="ARBA00000085"/>
    </source>
</evidence>
<keyword evidence="6 12" id="KW-0418">Kinase</keyword>
<dbReference type="InterPro" id="IPR050736">
    <property type="entry name" value="Sensor_HK_Regulatory"/>
</dbReference>
<dbReference type="InterPro" id="IPR004358">
    <property type="entry name" value="Sig_transdc_His_kin-like_C"/>
</dbReference>
<dbReference type="CDD" id="cd00082">
    <property type="entry name" value="HisKA"/>
    <property type="match status" value="1"/>
</dbReference>
<evidence type="ECO:0000256" key="7">
    <source>
        <dbReference type="ARBA" id="ARBA00023012"/>
    </source>
</evidence>
<dbReference type="PANTHER" id="PTHR43711">
    <property type="entry name" value="TWO-COMPONENT HISTIDINE KINASE"/>
    <property type="match status" value="1"/>
</dbReference>
<proteinExistence type="predicted"/>
<dbReference type="InterPro" id="IPR005467">
    <property type="entry name" value="His_kinase_dom"/>
</dbReference>
<dbReference type="EMBL" id="JARQAJ010000013">
    <property type="protein sequence ID" value="MDT2760706.1"/>
    <property type="molecule type" value="Genomic_DNA"/>
</dbReference>
<dbReference type="InterPro" id="IPR003661">
    <property type="entry name" value="HisK_dim/P_dom"/>
</dbReference>
<dbReference type="SMART" id="SM00387">
    <property type="entry name" value="HATPase_c"/>
    <property type="match status" value="1"/>
</dbReference>
<dbReference type="Gene3D" id="3.30.565.10">
    <property type="entry name" value="Histidine kinase-like ATPase, C-terminal domain"/>
    <property type="match status" value="1"/>
</dbReference>
<gene>
    <name evidence="12" type="ORF">P7H27_13190</name>
</gene>
<evidence type="ECO:0000256" key="6">
    <source>
        <dbReference type="ARBA" id="ARBA00022777"/>
    </source>
</evidence>
<dbReference type="Pfam" id="PF00512">
    <property type="entry name" value="HisKA"/>
    <property type="match status" value="1"/>
</dbReference>
<sequence>MKYLYQQLLAFGGLILLILLTLGVSFTQFTRKTLEDNNYKTLLGYAQSMEKNNLSLSRDIRFEGMSSNEIFQFAIGVTESSLNQQDVSFVFINKDRTVQYPEQSGKINQDLVSDAQWRALKEGQQQKETNSKNVMGQKKTTSYAMVPFFTDGEFFGVLLVSQPALNVETSVNLIVTDLFKAFIIASLVAIIVSYFFAMQQVRRINRMRSATKEVAAGNFDVVVPNRNRDEFDDLANDFNQMTVSLKESQEEIERQEERRKQFMADASHEMRTPLTTINGLLEGLQYNAIPENQKEKAIKLMQNETSRLIRLVNENLDYEKIRTNQISIVLQTFNATEAVATLVTQLQAKAEASGNQLTLQTKDPINVYADYDRFVQIMVNLVQNAIQFTKDGTITIAIKKLEQATEIAISDTGIGMTEEQVKNIWDRYYKADPSRKNTKYGESGLGLSIVEELVHLHGGTIKVASQLEKGTTFTVVFPDKSDKPEKTEE</sequence>
<feature type="domain" description="Histidine kinase" evidence="10">
    <location>
        <begin position="265"/>
        <end position="481"/>
    </location>
</feature>
<keyword evidence="9" id="KW-1133">Transmembrane helix</keyword>
<dbReference type="PROSITE" id="PS50885">
    <property type="entry name" value="HAMP"/>
    <property type="match status" value="1"/>
</dbReference>
<protein>
    <recommendedName>
        <fullName evidence="3">histidine kinase</fullName>
        <ecNumber evidence="3">2.7.13.3</ecNumber>
    </recommendedName>
</protein>
<dbReference type="InterPro" id="IPR003594">
    <property type="entry name" value="HATPase_dom"/>
</dbReference>
<dbReference type="SMART" id="SM00388">
    <property type="entry name" value="HisKA"/>
    <property type="match status" value="1"/>
</dbReference>
<comment type="caution">
    <text evidence="12">The sequence shown here is derived from an EMBL/GenBank/DDBJ whole genome shotgun (WGS) entry which is preliminary data.</text>
</comment>
<dbReference type="PANTHER" id="PTHR43711:SF26">
    <property type="entry name" value="SENSOR HISTIDINE KINASE RCSC"/>
    <property type="match status" value="1"/>
</dbReference>
<evidence type="ECO:0000259" key="11">
    <source>
        <dbReference type="PROSITE" id="PS50885"/>
    </source>
</evidence>
<accession>A0ABU3FDG9</accession>
<dbReference type="CDD" id="cd00075">
    <property type="entry name" value="HATPase"/>
    <property type="match status" value="1"/>
</dbReference>
<name>A0ABU3FDG9_9ENTE</name>
<dbReference type="CDD" id="cd06225">
    <property type="entry name" value="HAMP"/>
    <property type="match status" value="1"/>
</dbReference>
<evidence type="ECO:0000313" key="12">
    <source>
        <dbReference type="EMBL" id="MDT2760706.1"/>
    </source>
</evidence>
<evidence type="ECO:0000256" key="9">
    <source>
        <dbReference type="SAM" id="Phobius"/>
    </source>
</evidence>
<dbReference type="InterPro" id="IPR036890">
    <property type="entry name" value="HATPase_C_sf"/>
</dbReference>
<feature type="transmembrane region" description="Helical" evidence="9">
    <location>
        <begin position="178"/>
        <end position="197"/>
    </location>
</feature>
<keyword evidence="7" id="KW-0902">Two-component regulatory system</keyword>
<evidence type="ECO:0000256" key="2">
    <source>
        <dbReference type="ARBA" id="ARBA00004370"/>
    </source>
</evidence>
<dbReference type="Gene3D" id="1.10.287.130">
    <property type="match status" value="1"/>
</dbReference>
<dbReference type="SUPFAM" id="SSF47384">
    <property type="entry name" value="Homodimeric domain of signal transducing histidine kinase"/>
    <property type="match status" value="1"/>
</dbReference>
<keyword evidence="4" id="KW-0597">Phosphoprotein</keyword>